<evidence type="ECO:0000313" key="21">
    <source>
        <dbReference type="EMBL" id="KAB2933300.1"/>
    </source>
</evidence>
<evidence type="ECO:0000256" key="5">
    <source>
        <dbReference type="ARBA" id="ARBA00012518"/>
    </source>
</evidence>
<dbReference type="SUPFAM" id="SSF56194">
    <property type="entry name" value="Uridine diphospho-N-Acetylenolpyruvylglucosamine reductase, MurB, C-terminal domain"/>
    <property type="match status" value="1"/>
</dbReference>
<dbReference type="GO" id="GO:0005829">
    <property type="term" value="C:cytosol"/>
    <property type="evidence" value="ECO:0007669"/>
    <property type="project" value="TreeGrafter"/>
</dbReference>
<protein>
    <recommendedName>
        <fullName evidence="6 19">UDP-N-acetylenolpyruvoylglucosamine reductase</fullName>
        <ecNumber evidence="5 19">1.3.1.98</ecNumber>
    </recommendedName>
    <alternativeName>
        <fullName evidence="17 19">UDP-N-acetylmuramate dehydrogenase</fullName>
    </alternativeName>
</protein>
<dbReference type="NCBIfam" id="NF010478">
    <property type="entry name" value="PRK13903.1"/>
    <property type="match status" value="1"/>
</dbReference>
<dbReference type="GO" id="GO:0008360">
    <property type="term" value="P:regulation of cell shape"/>
    <property type="evidence" value="ECO:0007669"/>
    <property type="project" value="UniProtKB-KW"/>
</dbReference>
<evidence type="ECO:0000256" key="7">
    <source>
        <dbReference type="ARBA" id="ARBA00022490"/>
    </source>
</evidence>
<dbReference type="HAMAP" id="MF_00037">
    <property type="entry name" value="MurB"/>
    <property type="match status" value="1"/>
</dbReference>
<evidence type="ECO:0000256" key="13">
    <source>
        <dbReference type="ARBA" id="ARBA00022984"/>
    </source>
</evidence>
<dbReference type="AlphaFoldDB" id="A0A833H331"/>
<dbReference type="PANTHER" id="PTHR21071:SF4">
    <property type="entry name" value="UDP-N-ACETYLENOLPYRUVOYLGLUCOSAMINE REDUCTASE"/>
    <property type="match status" value="1"/>
</dbReference>
<keyword evidence="11 19" id="KW-0521">NADP</keyword>
<comment type="similarity">
    <text evidence="19">Belongs to the MurB family.</text>
</comment>
<dbReference type="Gene3D" id="3.90.78.10">
    <property type="entry name" value="UDP-N-acetylenolpyruvoylglucosamine reductase, C-terminal domain"/>
    <property type="match status" value="1"/>
</dbReference>
<evidence type="ECO:0000259" key="20">
    <source>
        <dbReference type="PROSITE" id="PS51387"/>
    </source>
</evidence>
<keyword evidence="9 19" id="KW-0285">Flavoprotein</keyword>
<evidence type="ECO:0000256" key="6">
    <source>
        <dbReference type="ARBA" id="ARBA00015188"/>
    </source>
</evidence>
<evidence type="ECO:0000256" key="10">
    <source>
        <dbReference type="ARBA" id="ARBA00022827"/>
    </source>
</evidence>
<evidence type="ECO:0000256" key="11">
    <source>
        <dbReference type="ARBA" id="ARBA00022857"/>
    </source>
</evidence>
<sequence>MVGIDIQRDVPLAPLTTLGLGGRARFFIPVYSTEDLREALAWTHAKAHPLYVLGGGSNTIFRDAGFDGTVIHLQMKGLERSGCDMIVAAGEVWDDVVTRSIEYGLSGIESLSGIPGLAGATPVQNVGAYGQEVASTIVSVTGVHAETGEIQTVEKSDCGFAYRNSSFKRGYPLIITEVRFRLYEADPEPSYPELKEAFAKAVDSFANEKGRGPNRGERLQLLRTSVLSIRRRKSMVVDSSDPDSKSAGSFFTNPVLDEAQFEECRNRAARLGLTPPAYPSGETVKLSAAWLVENSGFVRGYTENGVGISKAHALALVNRGGTTEALLALTDKIVGAVKERFGVELEREPVLAR</sequence>
<reference evidence="21 22" key="1">
    <citation type="submission" date="2019-10" db="EMBL/GenBank/DDBJ databases">
        <title>Extracellular Electron Transfer in a Candidatus Methanoperedens spp. Enrichment Culture.</title>
        <authorList>
            <person name="Berger S."/>
            <person name="Rangel Shaw D."/>
            <person name="Berben T."/>
            <person name="In 'T Zandt M."/>
            <person name="Frank J."/>
            <person name="Reimann J."/>
            <person name="Jetten M.S.M."/>
            <person name="Welte C.U."/>
        </authorList>
    </citation>
    <scope>NUCLEOTIDE SEQUENCE [LARGE SCALE GENOMIC DNA]</scope>
    <source>
        <strain evidence="21">SB12</strain>
    </source>
</reference>
<dbReference type="InterPro" id="IPR036318">
    <property type="entry name" value="FAD-bd_PCMH-like_sf"/>
</dbReference>
<dbReference type="InterPro" id="IPR016169">
    <property type="entry name" value="FAD-bd_PCMH_sub2"/>
</dbReference>
<gene>
    <name evidence="19" type="primary">murB</name>
    <name evidence="21" type="ORF">F9K24_08095</name>
</gene>
<dbReference type="InterPro" id="IPR016166">
    <property type="entry name" value="FAD-bd_PCMH"/>
</dbReference>
<dbReference type="Pfam" id="PF01565">
    <property type="entry name" value="FAD_binding_4"/>
    <property type="match status" value="1"/>
</dbReference>
<dbReference type="SUPFAM" id="SSF56176">
    <property type="entry name" value="FAD-binding/transporter-associated domain-like"/>
    <property type="match status" value="1"/>
</dbReference>
<evidence type="ECO:0000256" key="15">
    <source>
        <dbReference type="ARBA" id="ARBA00023306"/>
    </source>
</evidence>
<keyword evidence="7 19" id="KW-0963">Cytoplasm</keyword>
<dbReference type="Pfam" id="PF02873">
    <property type="entry name" value="MurB_C"/>
    <property type="match status" value="1"/>
</dbReference>
<keyword evidence="12 19" id="KW-0133">Cell shape</keyword>
<comment type="catalytic activity">
    <reaction evidence="18 19">
        <text>UDP-N-acetyl-alpha-D-muramate + NADP(+) = UDP-N-acetyl-3-O-(1-carboxyvinyl)-alpha-D-glucosamine + NADPH + H(+)</text>
        <dbReference type="Rhea" id="RHEA:12248"/>
        <dbReference type="ChEBI" id="CHEBI:15378"/>
        <dbReference type="ChEBI" id="CHEBI:57783"/>
        <dbReference type="ChEBI" id="CHEBI:58349"/>
        <dbReference type="ChEBI" id="CHEBI:68483"/>
        <dbReference type="ChEBI" id="CHEBI:70757"/>
        <dbReference type="EC" id="1.3.1.98"/>
    </reaction>
</comment>
<dbReference type="PROSITE" id="PS51387">
    <property type="entry name" value="FAD_PCMH"/>
    <property type="match status" value="1"/>
</dbReference>
<dbReference type="UniPathway" id="UPA00219"/>
<evidence type="ECO:0000256" key="2">
    <source>
        <dbReference type="ARBA" id="ARBA00003921"/>
    </source>
</evidence>
<accession>A0A833H331</accession>
<comment type="subcellular location">
    <subcellularLocation>
        <location evidence="3 19">Cytoplasm</location>
    </subcellularLocation>
</comment>
<dbReference type="InterPro" id="IPR011601">
    <property type="entry name" value="MurB_C"/>
</dbReference>
<feature type="active site" description="Proton donor" evidence="19">
    <location>
        <position position="249"/>
    </location>
</feature>
<keyword evidence="15 19" id="KW-0131">Cell cycle</keyword>
<dbReference type="GO" id="GO:0009252">
    <property type="term" value="P:peptidoglycan biosynthetic process"/>
    <property type="evidence" value="ECO:0007669"/>
    <property type="project" value="UniProtKB-UniRule"/>
</dbReference>
<evidence type="ECO:0000256" key="4">
    <source>
        <dbReference type="ARBA" id="ARBA00004752"/>
    </source>
</evidence>
<feature type="active site" evidence="19">
    <location>
        <position position="163"/>
    </location>
</feature>
<dbReference type="Gene3D" id="3.30.43.10">
    <property type="entry name" value="Uridine Diphospho-n-acetylenolpyruvylglucosamine Reductase, domain 2"/>
    <property type="match status" value="1"/>
</dbReference>
<evidence type="ECO:0000256" key="9">
    <source>
        <dbReference type="ARBA" id="ARBA00022630"/>
    </source>
</evidence>
<evidence type="ECO:0000256" key="19">
    <source>
        <dbReference type="HAMAP-Rule" id="MF_00037"/>
    </source>
</evidence>
<comment type="pathway">
    <text evidence="4 19">Cell wall biogenesis; peptidoglycan biosynthesis.</text>
</comment>
<dbReference type="EC" id="1.3.1.98" evidence="5 19"/>
<evidence type="ECO:0000256" key="8">
    <source>
        <dbReference type="ARBA" id="ARBA00022618"/>
    </source>
</evidence>
<evidence type="ECO:0000313" key="22">
    <source>
        <dbReference type="Proteomes" id="UP000460298"/>
    </source>
</evidence>
<dbReference type="GO" id="GO:0071555">
    <property type="term" value="P:cell wall organization"/>
    <property type="evidence" value="ECO:0007669"/>
    <property type="project" value="UniProtKB-KW"/>
</dbReference>
<keyword evidence="10 19" id="KW-0274">FAD</keyword>
<evidence type="ECO:0000256" key="12">
    <source>
        <dbReference type="ARBA" id="ARBA00022960"/>
    </source>
</evidence>
<dbReference type="GO" id="GO:0071949">
    <property type="term" value="F:FAD binding"/>
    <property type="evidence" value="ECO:0007669"/>
    <property type="project" value="InterPro"/>
</dbReference>
<dbReference type="InterPro" id="IPR016167">
    <property type="entry name" value="FAD-bd_PCMH_sub1"/>
</dbReference>
<comment type="caution">
    <text evidence="21">The sequence shown here is derived from an EMBL/GenBank/DDBJ whole genome shotgun (WGS) entry which is preliminary data.</text>
</comment>
<evidence type="ECO:0000256" key="18">
    <source>
        <dbReference type="ARBA" id="ARBA00048914"/>
    </source>
</evidence>
<feature type="active site" evidence="19">
    <location>
        <position position="348"/>
    </location>
</feature>
<keyword evidence="16 19" id="KW-0961">Cell wall biogenesis/degradation</keyword>
<dbReference type="PANTHER" id="PTHR21071">
    <property type="entry name" value="UDP-N-ACETYLENOLPYRUVOYLGLUCOSAMINE REDUCTASE"/>
    <property type="match status" value="1"/>
</dbReference>
<evidence type="ECO:0000256" key="16">
    <source>
        <dbReference type="ARBA" id="ARBA00023316"/>
    </source>
</evidence>
<evidence type="ECO:0000256" key="3">
    <source>
        <dbReference type="ARBA" id="ARBA00004496"/>
    </source>
</evidence>
<evidence type="ECO:0000256" key="17">
    <source>
        <dbReference type="ARBA" id="ARBA00031026"/>
    </source>
</evidence>
<comment type="function">
    <text evidence="2 19">Cell wall formation.</text>
</comment>
<keyword evidence="8 19" id="KW-0132">Cell division</keyword>
<organism evidence="21 22">
    <name type="scientific">Leptonema illini</name>
    <dbReference type="NCBI Taxonomy" id="183"/>
    <lineage>
        <taxon>Bacteria</taxon>
        <taxon>Pseudomonadati</taxon>
        <taxon>Spirochaetota</taxon>
        <taxon>Spirochaetia</taxon>
        <taxon>Leptospirales</taxon>
        <taxon>Leptospiraceae</taxon>
        <taxon>Leptonema</taxon>
    </lineage>
</organism>
<name>A0A833H331_9LEPT</name>
<dbReference type="InterPro" id="IPR036635">
    <property type="entry name" value="MurB_C_sf"/>
</dbReference>
<dbReference type="Gene3D" id="3.30.465.10">
    <property type="match status" value="1"/>
</dbReference>
<keyword evidence="13 19" id="KW-0573">Peptidoglycan synthesis</keyword>
<dbReference type="Proteomes" id="UP000460298">
    <property type="component" value="Unassembled WGS sequence"/>
</dbReference>
<proteinExistence type="inferred from homology"/>
<feature type="domain" description="FAD-binding PCMH-type" evidence="20">
    <location>
        <begin position="19"/>
        <end position="185"/>
    </location>
</feature>
<dbReference type="GO" id="GO:0008762">
    <property type="term" value="F:UDP-N-acetylmuramate dehydrogenase activity"/>
    <property type="evidence" value="ECO:0007669"/>
    <property type="project" value="UniProtKB-UniRule"/>
</dbReference>
<dbReference type="InterPro" id="IPR006094">
    <property type="entry name" value="Oxid_FAD_bind_N"/>
</dbReference>
<evidence type="ECO:0000256" key="14">
    <source>
        <dbReference type="ARBA" id="ARBA00023002"/>
    </source>
</evidence>
<evidence type="ECO:0000256" key="1">
    <source>
        <dbReference type="ARBA" id="ARBA00001974"/>
    </source>
</evidence>
<dbReference type="NCBIfam" id="TIGR00179">
    <property type="entry name" value="murB"/>
    <property type="match status" value="1"/>
</dbReference>
<dbReference type="GO" id="GO:0051301">
    <property type="term" value="P:cell division"/>
    <property type="evidence" value="ECO:0007669"/>
    <property type="project" value="UniProtKB-KW"/>
</dbReference>
<dbReference type="EMBL" id="WBUI01000006">
    <property type="protein sequence ID" value="KAB2933300.1"/>
    <property type="molecule type" value="Genomic_DNA"/>
</dbReference>
<keyword evidence="14 19" id="KW-0560">Oxidoreductase</keyword>
<comment type="cofactor">
    <cofactor evidence="1 19">
        <name>FAD</name>
        <dbReference type="ChEBI" id="CHEBI:57692"/>
    </cofactor>
</comment>
<dbReference type="InterPro" id="IPR003170">
    <property type="entry name" value="MurB"/>
</dbReference>